<name>A0ABQ3KTY1_9PSEU</name>
<dbReference type="EMBL" id="BNAW01000080">
    <property type="protein sequence ID" value="GHG49674.1"/>
    <property type="molecule type" value="Genomic_DNA"/>
</dbReference>
<comment type="caution">
    <text evidence="2">The sequence shown here is derived from an EMBL/GenBank/DDBJ whole genome shotgun (WGS) entry which is preliminary data.</text>
</comment>
<feature type="region of interest" description="Disordered" evidence="1">
    <location>
        <begin position="62"/>
        <end position="84"/>
    </location>
</feature>
<keyword evidence="3" id="KW-1185">Reference proteome</keyword>
<gene>
    <name evidence="2" type="ORF">GCM10017567_85470</name>
</gene>
<protein>
    <submittedName>
        <fullName evidence="2">Uncharacterized protein</fullName>
    </submittedName>
</protein>
<reference evidence="3" key="1">
    <citation type="journal article" date="2019" name="Int. J. Syst. Evol. Microbiol.">
        <title>The Global Catalogue of Microorganisms (GCM) 10K type strain sequencing project: providing services to taxonomists for standard genome sequencing and annotation.</title>
        <authorList>
            <consortium name="The Broad Institute Genomics Platform"/>
            <consortium name="The Broad Institute Genome Sequencing Center for Infectious Disease"/>
            <person name="Wu L."/>
            <person name="Ma J."/>
        </authorList>
    </citation>
    <scope>NUCLEOTIDE SEQUENCE [LARGE SCALE GENOMIC DNA]</scope>
    <source>
        <strain evidence="3">CGMCC 4.7680</strain>
    </source>
</reference>
<evidence type="ECO:0000256" key="1">
    <source>
        <dbReference type="SAM" id="MobiDB-lite"/>
    </source>
</evidence>
<proteinExistence type="predicted"/>
<organism evidence="2 3">
    <name type="scientific">Amycolatopsis bullii</name>
    <dbReference type="NCBI Taxonomy" id="941987"/>
    <lineage>
        <taxon>Bacteria</taxon>
        <taxon>Bacillati</taxon>
        <taxon>Actinomycetota</taxon>
        <taxon>Actinomycetes</taxon>
        <taxon>Pseudonocardiales</taxon>
        <taxon>Pseudonocardiaceae</taxon>
        <taxon>Amycolatopsis</taxon>
    </lineage>
</organism>
<sequence length="108" mass="11008">MRQQGDPTGDDPGDPARPADEPGRSKPVGAADAETNSSAAPAYSSQTCQLAKSPAWVREAGPVGTLRPDLPTAVDAGGPPDQPLRPVRVVPAFIAGEHQPDDGSGRCA</sequence>
<evidence type="ECO:0000313" key="2">
    <source>
        <dbReference type="EMBL" id="GHG49674.1"/>
    </source>
</evidence>
<feature type="compositionally biased region" description="Polar residues" evidence="1">
    <location>
        <begin position="34"/>
        <end position="49"/>
    </location>
</feature>
<evidence type="ECO:0000313" key="3">
    <source>
        <dbReference type="Proteomes" id="UP000649955"/>
    </source>
</evidence>
<feature type="region of interest" description="Disordered" evidence="1">
    <location>
        <begin position="1"/>
        <end position="49"/>
    </location>
</feature>
<accession>A0ABQ3KTY1</accession>
<dbReference type="Proteomes" id="UP000649955">
    <property type="component" value="Unassembled WGS sequence"/>
</dbReference>